<dbReference type="InterPro" id="IPR025638">
    <property type="entry name" value="DUF4336"/>
</dbReference>
<reference evidence="1" key="1">
    <citation type="journal article" date="2023" name="Science">
        <title>Elucidation of the pathway for biosynthesis of saponin adjuvants from the soapbark tree.</title>
        <authorList>
            <person name="Reed J."/>
            <person name="Orme A."/>
            <person name="El-Demerdash A."/>
            <person name="Owen C."/>
            <person name="Martin L.B.B."/>
            <person name="Misra R.C."/>
            <person name="Kikuchi S."/>
            <person name="Rejzek M."/>
            <person name="Martin A.C."/>
            <person name="Harkess A."/>
            <person name="Leebens-Mack J."/>
            <person name="Louveau T."/>
            <person name="Stephenson M.J."/>
            <person name="Osbourn A."/>
        </authorList>
    </citation>
    <scope>NUCLEOTIDE SEQUENCE</scope>
    <source>
        <strain evidence="1">S10</strain>
    </source>
</reference>
<dbReference type="Proteomes" id="UP001163823">
    <property type="component" value="Chromosome 4"/>
</dbReference>
<dbReference type="KEGG" id="qsa:O6P43_009129"/>
<evidence type="ECO:0000313" key="2">
    <source>
        <dbReference type="Proteomes" id="UP001163823"/>
    </source>
</evidence>
<gene>
    <name evidence="1" type="ORF">O6P43_009129</name>
</gene>
<keyword evidence="1" id="KW-0436">Ligase</keyword>
<comment type="caution">
    <text evidence="1">The sequence shown here is derived from an EMBL/GenBank/DDBJ whole genome shotgun (WGS) entry which is preliminary data.</text>
</comment>
<dbReference type="Pfam" id="PF14234">
    <property type="entry name" value="DUF4336"/>
    <property type="match status" value="2"/>
</dbReference>
<accession>A0AAD7PXL1</accession>
<keyword evidence="2" id="KW-1185">Reference proteome</keyword>
<name>A0AAD7PXL1_QUISA</name>
<protein>
    <submittedName>
        <fullName evidence="1">Lysine-tRNA ligase</fullName>
    </submittedName>
</protein>
<sequence>MVATIAVSSRKSIVLQNPIYLGNQCSSFLGGSLNGFCLQLKPRHLIRRDFTSLVFASSSPKIITSDRSNVGSRFYFNFTGFPFPLGPFLNRRTIRTEAVKGCIWLFEQEQALGFSSVSTNIRMTVIKLKSGGLWVHAPIAPTDECIKLLKELGSPVEYIILPTFAYEHKIFVGPFSRKFPRAQVWVAPRQWSWPLNLPLEFFGIFRAKTLKDEDYSTPWADDVEQKVLSSPEVGIGPYVEVAFYHKRSRTLLVTDAVIFVPKQPPECISKESLLASAKNGLAVKILSKGKKVPEEPVVDNKMNRQKGWERMVLQILFLGPSDLLEPNASFVQMSQKLIVSPIVKTLVFSKVPEKVRDWIDSIARDWRFKRIIPAHFAAPVNASRSDFLAAFAFLDDLLGERYVTRPSLSLLFTSLMGKAASYFPPDDMKTLSSLDQFLVSVGAVKKTVSGRKQ</sequence>
<proteinExistence type="predicted"/>
<dbReference type="AlphaFoldDB" id="A0AAD7PXL1"/>
<evidence type="ECO:0000313" key="1">
    <source>
        <dbReference type="EMBL" id="KAJ7971039.1"/>
    </source>
</evidence>
<organism evidence="1 2">
    <name type="scientific">Quillaja saponaria</name>
    <name type="common">Soap bark tree</name>
    <dbReference type="NCBI Taxonomy" id="32244"/>
    <lineage>
        <taxon>Eukaryota</taxon>
        <taxon>Viridiplantae</taxon>
        <taxon>Streptophyta</taxon>
        <taxon>Embryophyta</taxon>
        <taxon>Tracheophyta</taxon>
        <taxon>Spermatophyta</taxon>
        <taxon>Magnoliopsida</taxon>
        <taxon>eudicotyledons</taxon>
        <taxon>Gunneridae</taxon>
        <taxon>Pentapetalae</taxon>
        <taxon>rosids</taxon>
        <taxon>fabids</taxon>
        <taxon>Fabales</taxon>
        <taxon>Quillajaceae</taxon>
        <taxon>Quillaja</taxon>
    </lineage>
</organism>
<dbReference type="PANTHER" id="PTHR33835">
    <property type="entry name" value="YALI0C07656P"/>
    <property type="match status" value="1"/>
</dbReference>
<dbReference type="PANTHER" id="PTHR33835:SF2">
    <property type="entry name" value="LYSINE-TRNA LIGASE"/>
    <property type="match status" value="1"/>
</dbReference>
<dbReference type="EMBL" id="JARAOO010000004">
    <property type="protein sequence ID" value="KAJ7971039.1"/>
    <property type="molecule type" value="Genomic_DNA"/>
</dbReference>
<dbReference type="GO" id="GO:0016874">
    <property type="term" value="F:ligase activity"/>
    <property type="evidence" value="ECO:0007669"/>
    <property type="project" value="UniProtKB-KW"/>
</dbReference>